<reference evidence="4 6" key="2">
    <citation type="submission" date="2013-03" db="EMBL/GenBank/DDBJ databases">
        <title>The Genome Sequence of Enterococcus moraviensis BAA-383 (PacBio/Illumina hybrid assembly).</title>
        <authorList>
            <consortium name="The Broad Institute Genomics Platform"/>
            <consortium name="The Broad Institute Genome Sequencing Center for Infectious Disease"/>
            <person name="Earl A."/>
            <person name="Russ C."/>
            <person name="Gilmore M."/>
            <person name="Surin D."/>
            <person name="Walker B."/>
            <person name="Young S."/>
            <person name="Zeng Q."/>
            <person name="Gargeya S."/>
            <person name="Fitzgerald M."/>
            <person name="Haas B."/>
            <person name="Abouelleil A."/>
            <person name="Allen A.W."/>
            <person name="Alvarado L."/>
            <person name="Arachchi H.M."/>
            <person name="Berlin A.M."/>
            <person name="Chapman S.B."/>
            <person name="Gainer-Dewar J."/>
            <person name="Goldberg J."/>
            <person name="Griggs A."/>
            <person name="Gujja S."/>
            <person name="Hansen M."/>
            <person name="Howarth C."/>
            <person name="Imamovic A."/>
            <person name="Ireland A."/>
            <person name="Larimer J."/>
            <person name="McCowan C."/>
            <person name="Murphy C."/>
            <person name="Pearson M."/>
            <person name="Poon T.W."/>
            <person name="Priest M."/>
            <person name="Roberts A."/>
            <person name="Saif S."/>
            <person name="Shea T."/>
            <person name="Sisk P."/>
            <person name="Sykes S."/>
            <person name="Wortman J."/>
            <person name="Nusbaum C."/>
            <person name="Birren B."/>
        </authorList>
    </citation>
    <scope>NUCLEOTIDE SEQUENCE [LARGE SCALE GENOMIC DNA]</scope>
    <source>
        <strain evidence="4 6">ATCC BAA-383</strain>
    </source>
</reference>
<reference evidence="3 5" key="1">
    <citation type="submission" date="2013-02" db="EMBL/GenBank/DDBJ databases">
        <title>The Genome Sequence of Enterococcus moraviensis BAA-383.</title>
        <authorList>
            <consortium name="The Broad Institute Genome Sequencing Platform"/>
            <consortium name="The Broad Institute Genome Sequencing Center for Infectious Disease"/>
            <person name="Earl A.M."/>
            <person name="Gilmore M.S."/>
            <person name="Lebreton F."/>
            <person name="Walker B."/>
            <person name="Young S.K."/>
            <person name="Zeng Q."/>
            <person name="Gargeya S."/>
            <person name="Fitzgerald M."/>
            <person name="Haas B."/>
            <person name="Abouelleil A."/>
            <person name="Alvarado L."/>
            <person name="Arachchi H.M."/>
            <person name="Berlin A.M."/>
            <person name="Chapman S.B."/>
            <person name="Dewar J."/>
            <person name="Goldberg J."/>
            <person name="Griggs A."/>
            <person name="Gujja S."/>
            <person name="Hansen M."/>
            <person name="Howarth C."/>
            <person name="Imamovic A."/>
            <person name="Larimer J."/>
            <person name="McCowan C."/>
            <person name="Murphy C."/>
            <person name="Neiman D."/>
            <person name="Pearson M."/>
            <person name="Priest M."/>
            <person name="Roberts A."/>
            <person name="Saif S."/>
            <person name="Shea T."/>
            <person name="Sisk P."/>
            <person name="Sykes S."/>
            <person name="Wortman J."/>
            <person name="Nusbaum C."/>
            <person name="Birren B."/>
        </authorList>
    </citation>
    <scope>NUCLEOTIDE SEQUENCE [LARGE SCALE GENOMIC DNA]</scope>
    <source>
        <strain evidence="3 5">ATCC BAA-383</strain>
    </source>
</reference>
<dbReference type="InterPro" id="IPR031927">
    <property type="entry name" value="DUF4767"/>
</dbReference>
<dbReference type="Proteomes" id="UP000013781">
    <property type="component" value="Unassembled WGS sequence"/>
</dbReference>
<dbReference type="EMBL" id="AJAS01000002">
    <property type="protein sequence ID" value="EOI06960.1"/>
    <property type="molecule type" value="Genomic_DNA"/>
</dbReference>
<dbReference type="AlphaFoldDB" id="R2RD82"/>
<feature type="compositionally biased region" description="Basic and acidic residues" evidence="1">
    <location>
        <begin position="135"/>
        <end position="158"/>
    </location>
</feature>
<gene>
    <name evidence="4" type="ORF">I586_03036</name>
    <name evidence="3" type="ORF">UAY_00302</name>
</gene>
<proteinExistence type="predicted"/>
<feature type="domain" description="DUF4767" evidence="2">
    <location>
        <begin position="184"/>
        <end position="318"/>
    </location>
</feature>
<feature type="region of interest" description="Disordered" evidence="1">
    <location>
        <begin position="135"/>
        <end position="182"/>
    </location>
</feature>
<evidence type="ECO:0000313" key="3">
    <source>
        <dbReference type="EMBL" id="EOI06960.1"/>
    </source>
</evidence>
<evidence type="ECO:0000256" key="1">
    <source>
        <dbReference type="SAM" id="MobiDB-lite"/>
    </source>
</evidence>
<dbReference type="STRING" id="155617.RV09_GL003278"/>
<accession>R2RD82</accession>
<dbReference type="PATRIC" id="fig|1158609.3.peg.288"/>
<comment type="caution">
    <text evidence="3">The sequence shown here is derived from an EMBL/GenBank/DDBJ whole genome shotgun (WGS) entry which is preliminary data.</text>
</comment>
<evidence type="ECO:0000313" key="6">
    <source>
        <dbReference type="Proteomes" id="UP000014157"/>
    </source>
</evidence>
<feature type="region of interest" description="Disordered" evidence="1">
    <location>
        <begin position="25"/>
        <end position="46"/>
    </location>
</feature>
<dbReference type="Proteomes" id="UP000014157">
    <property type="component" value="Unassembled WGS sequence"/>
</dbReference>
<sequence length="321" mass="35455">MKKIIIVMSSFFIIGLVTGCSNEKNGTSATSEVTETTTSNKKQSEYDAAMSKGKEAIVDKDSSKAIGAFQLALEYKKDSKEAKKMIEQVTLYQEAVSLKEEKDYSNALKKLSELGMSKEGSISLKRYGKELTDEINKERAKERATKREASKKEAEKTAETTTQTKETPALTPAPTPTPAPAATTLWSHQKRLELFSFMQSWGSVMGQTYLEYAPGTEADWYGYSFPSVLSNNNIAVGGSQATLQWSTDGNSRDIYNVVAIYSDIATTDKLKRHLYLFTILNGQPIVLVTMQNQGNNENMIYFDQSQNADLNNGFATIVGNG</sequence>
<dbReference type="RefSeq" id="WP_010763725.1">
    <property type="nucleotide sequence ID" value="NZ_ASWB01000004.1"/>
</dbReference>
<dbReference type="OrthoDB" id="2149782at2"/>
<feature type="compositionally biased region" description="Low complexity" evidence="1">
    <location>
        <begin position="27"/>
        <end position="39"/>
    </location>
</feature>
<dbReference type="PROSITE" id="PS51257">
    <property type="entry name" value="PROKAR_LIPOPROTEIN"/>
    <property type="match status" value="1"/>
</dbReference>
<dbReference type="Pfam" id="PF15983">
    <property type="entry name" value="DUF4767"/>
    <property type="match status" value="1"/>
</dbReference>
<evidence type="ECO:0000259" key="2">
    <source>
        <dbReference type="Pfam" id="PF15983"/>
    </source>
</evidence>
<name>R2RD82_9ENTE</name>
<protein>
    <recommendedName>
        <fullName evidence="2">DUF4767 domain-containing protein</fullName>
    </recommendedName>
</protein>
<evidence type="ECO:0000313" key="5">
    <source>
        <dbReference type="Proteomes" id="UP000013781"/>
    </source>
</evidence>
<keyword evidence="6" id="KW-1185">Reference proteome</keyword>
<organism evidence="3 5">
    <name type="scientific">Enterococcus moraviensis ATCC BAA-383</name>
    <dbReference type="NCBI Taxonomy" id="1158609"/>
    <lineage>
        <taxon>Bacteria</taxon>
        <taxon>Bacillati</taxon>
        <taxon>Bacillota</taxon>
        <taxon>Bacilli</taxon>
        <taxon>Lactobacillales</taxon>
        <taxon>Enterococcaceae</taxon>
        <taxon>Enterococcus</taxon>
    </lineage>
</organism>
<dbReference type="EMBL" id="ASWB01000004">
    <property type="protein sequence ID" value="EOT65302.1"/>
    <property type="molecule type" value="Genomic_DNA"/>
</dbReference>
<evidence type="ECO:0000313" key="4">
    <source>
        <dbReference type="EMBL" id="EOT65302.1"/>
    </source>
</evidence>
<dbReference type="HOGENOM" id="CLU_061542_0_1_9"/>
<feature type="compositionally biased region" description="Low complexity" evidence="1">
    <location>
        <begin position="159"/>
        <end position="170"/>
    </location>
</feature>
<dbReference type="eggNOG" id="ENOG50331MW">
    <property type="taxonomic scope" value="Bacteria"/>
</dbReference>